<dbReference type="RefSeq" id="WP_166991565.1">
    <property type="nucleotide sequence ID" value="NZ_CP061169.1"/>
</dbReference>
<dbReference type="InterPro" id="IPR043519">
    <property type="entry name" value="NT_sf"/>
</dbReference>
<dbReference type="PANTHER" id="PTHR34822:SF1">
    <property type="entry name" value="GRPB FAMILY PROTEIN"/>
    <property type="match status" value="1"/>
</dbReference>
<organism evidence="1 2">
    <name type="scientific">Paramicrobacterium chengjingii</name>
    <dbReference type="NCBI Taxonomy" id="2769067"/>
    <lineage>
        <taxon>Bacteria</taxon>
        <taxon>Bacillati</taxon>
        <taxon>Actinomycetota</taxon>
        <taxon>Actinomycetes</taxon>
        <taxon>Micrococcales</taxon>
        <taxon>Microbacteriaceae</taxon>
        <taxon>Paramicrobacterium</taxon>
    </lineage>
</organism>
<evidence type="ECO:0000313" key="2">
    <source>
        <dbReference type="Proteomes" id="UP000662814"/>
    </source>
</evidence>
<dbReference type="InterPro" id="IPR007344">
    <property type="entry name" value="GrpB/CoaE"/>
</dbReference>
<sequence length="202" mass="23043">MPTLHDITTFFDDTPPHGKSPWVVPPSPRPIDIVEYDETWPMQYAERESQIRRSLGALVLDIFHAGSTSVPGLPAKPVIDIELIVADPSHEALWLTPLVDLGYILTVREPWWFEHRCLTASDRSVNLHVFGPDSPEPWKQRIFRDHLRQNTNDRMLYADAKRAAALAATDRGETMMEYNRRKQSVIRDIYTRAFIAAGLTPG</sequence>
<keyword evidence="2" id="KW-1185">Reference proteome</keyword>
<dbReference type="Gene3D" id="3.30.460.10">
    <property type="entry name" value="Beta Polymerase, domain 2"/>
    <property type="match status" value="1"/>
</dbReference>
<dbReference type="EMBL" id="CP061169">
    <property type="protein sequence ID" value="QPZ37857.1"/>
    <property type="molecule type" value="Genomic_DNA"/>
</dbReference>
<dbReference type="SUPFAM" id="SSF81301">
    <property type="entry name" value="Nucleotidyltransferase"/>
    <property type="match status" value="1"/>
</dbReference>
<name>A0ABX6YGG2_9MICO</name>
<accession>A0ABX6YGG2</accession>
<protein>
    <submittedName>
        <fullName evidence="1">GrpB family protein</fullName>
    </submittedName>
</protein>
<dbReference type="Pfam" id="PF04229">
    <property type="entry name" value="GrpB"/>
    <property type="match status" value="1"/>
</dbReference>
<proteinExistence type="predicted"/>
<dbReference type="Proteomes" id="UP000662814">
    <property type="component" value="Chromosome"/>
</dbReference>
<evidence type="ECO:0000313" key="1">
    <source>
        <dbReference type="EMBL" id="QPZ37857.1"/>
    </source>
</evidence>
<gene>
    <name evidence="1" type="ORF">HCR76_13720</name>
</gene>
<dbReference type="PANTHER" id="PTHR34822">
    <property type="entry name" value="GRPB DOMAIN PROTEIN (AFU_ORTHOLOGUE AFUA_1G01530)"/>
    <property type="match status" value="1"/>
</dbReference>
<reference evidence="1 2" key="1">
    <citation type="submission" date="2020-12" db="EMBL/GenBank/DDBJ databases">
        <title>Microbacterium sp. HY060.</title>
        <authorList>
            <person name="Zhou J."/>
        </authorList>
    </citation>
    <scope>NUCLEOTIDE SEQUENCE [LARGE SCALE GENOMIC DNA]</scope>
    <source>
        <strain evidence="1 2">HY60</strain>
    </source>
</reference>